<dbReference type="AlphaFoldDB" id="A0A0H2RUB7"/>
<gene>
    <name evidence="1" type="ORF">SCHPADRAFT_902336</name>
</gene>
<sequence length="583" mass="64989">MERSSNDVKLSGLWTCHRSIEAFCAQRTEELLHSVDALVAEIRCEVDAVNNPVLMDNNGCAPLVPTSIKDQRDASDRIRMLMHVNSIQLEVLRRATQHKQDEANALATQKSNLTAQIDESRTPSVLPTLPNEIIEHIFSYLYWLEDSRLPDHPADSGTTLQKLLADDDTSDEWKKLINRQIPCLLKTSGADANVQMFGPYLGPHPRVMSFQDLTRETNDIVGRPSTTIVINLSDGMQTTEILEGIRHKPWNDVFISGFGETRASVSPSEVIKSLVEKFGEKLAGLNRLQLVENSWSTFNETFHAYAGASTDASGTGLPPPELAHIRAHLPPRLLPLFRSVLHSVSNLETIIPSSFDSGEMMSDIDALFQESRLALCSNNLSSLTITNVLSSLPSGKARKRRRLSFPRLKHLCLKSFTKGNILDVLGAMDCPSLSHFTLILQTIPPSDMDPREDRECPVTASLLHKMFPNLEFISAGLGELDADAQFLSGLACPDESGNWMLPLLDSMKFQSRYVTFAQLPLLKALTKVVINRLRSEATRDIRYLSIPEFEGAGSGDCDALRLFAPEVHFVPRTYYGRDRPRGW</sequence>
<dbReference type="InParanoid" id="A0A0H2RUB7"/>
<dbReference type="EMBL" id="KQ085929">
    <property type="protein sequence ID" value="KLO15439.1"/>
    <property type="molecule type" value="Genomic_DNA"/>
</dbReference>
<accession>A0A0H2RUB7</accession>
<organism evidence="1 2">
    <name type="scientific">Schizopora paradoxa</name>
    <dbReference type="NCBI Taxonomy" id="27342"/>
    <lineage>
        <taxon>Eukaryota</taxon>
        <taxon>Fungi</taxon>
        <taxon>Dikarya</taxon>
        <taxon>Basidiomycota</taxon>
        <taxon>Agaricomycotina</taxon>
        <taxon>Agaricomycetes</taxon>
        <taxon>Hymenochaetales</taxon>
        <taxon>Schizoporaceae</taxon>
        <taxon>Schizopora</taxon>
    </lineage>
</organism>
<evidence type="ECO:0000313" key="2">
    <source>
        <dbReference type="Proteomes" id="UP000053477"/>
    </source>
</evidence>
<evidence type="ECO:0000313" key="1">
    <source>
        <dbReference type="EMBL" id="KLO15439.1"/>
    </source>
</evidence>
<name>A0A0H2RUB7_9AGAM</name>
<evidence type="ECO:0008006" key="3">
    <source>
        <dbReference type="Google" id="ProtNLM"/>
    </source>
</evidence>
<dbReference type="Proteomes" id="UP000053477">
    <property type="component" value="Unassembled WGS sequence"/>
</dbReference>
<reference evidence="1 2" key="1">
    <citation type="submission" date="2015-04" db="EMBL/GenBank/DDBJ databases">
        <title>Complete genome sequence of Schizopora paradoxa KUC8140, a cosmopolitan wood degrader in East Asia.</title>
        <authorList>
            <consortium name="DOE Joint Genome Institute"/>
            <person name="Min B."/>
            <person name="Park H."/>
            <person name="Jang Y."/>
            <person name="Kim J.-J."/>
            <person name="Kim K.H."/>
            <person name="Pangilinan J."/>
            <person name="Lipzen A."/>
            <person name="Riley R."/>
            <person name="Grigoriev I.V."/>
            <person name="Spatafora J.W."/>
            <person name="Choi I.-G."/>
        </authorList>
    </citation>
    <scope>NUCLEOTIDE SEQUENCE [LARGE SCALE GENOMIC DNA]</scope>
    <source>
        <strain evidence="1 2">KUC8140</strain>
    </source>
</reference>
<dbReference type="OrthoDB" id="2852593at2759"/>
<protein>
    <recommendedName>
        <fullName evidence="3">F-box domain-containing protein</fullName>
    </recommendedName>
</protein>
<proteinExistence type="predicted"/>
<keyword evidence="2" id="KW-1185">Reference proteome</keyword>